<reference evidence="3" key="1">
    <citation type="submission" date="2020-11" db="EMBL/GenBank/DDBJ databases">
        <title>Azospira inquinata sp. nov.</title>
        <authorList>
            <person name="Moe W.M."/>
            <person name="Mikes M.C."/>
        </authorList>
    </citation>
    <scope>NUCLEOTIDE SEQUENCE</scope>
    <source>
        <strain evidence="3">Azo-3</strain>
    </source>
</reference>
<keyword evidence="2" id="KW-0732">Signal</keyword>
<organism evidence="3 4">
    <name type="scientific">Azospira inquinata</name>
    <dbReference type="NCBI Taxonomy" id="2785627"/>
    <lineage>
        <taxon>Bacteria</taxon>
        <taxon>Pseudomonadati</taxon>
        <taxon>Pseudomonadota</taxon>
        <taxon>Betaproteobacteria</taxon>
        <taxon>Rhodocyclales</taxon>
        <taxon>Rhodocyclaceae</taxon>
        <taxon>Azospira</taxon>
    </lineage>
</organism>
<dbReference type="Pfam" id="PF12779">
    <property type="entry name" value="WXXGXW"/>
    <property type="match status" value="2"/>
</dbReference>
<evidence type="ECO:0000313" key="4">
    <source>
        <dbReference type="Proteomes" id="UP000683428"/>
    </source>
</evidence>
<accession>A0A975XUX4</accession>
<evidence type="ECO:0000256" key="1">
    <source>
        <dbReference type="SAM" id="MobiDB-lite"/>
    </source>
</evidence>
<dbReference type="Proteomes" id="UP000683428">
    <property type="component" value="Chromosome"/>
</dbReference>
<keyword evidence="4" id="KW-1185">Reference proteome</keyword>
<dbReference type="RefSeq" id="WP_216127820.1">
    <property type="nucleotide sequence ID" value="NZ_CP064782.1"/>
</dbReference>
<dbReference type="AlphaFoldDB" id="A0A975XUX4"/>
<evidence type="ECO:0000313" key="3">
    <source>
        <dbReference type="EMBL" id="QWT49215.1"/>
    </source>
</evidence>
<feature type="compositionally biased region" description="Basic and acidic residues" evidence="1">
    <location>
        <begin position="120"/>
        <end position="139"/>
    </location>
</feature>
<feature type="region of interest" description="Disordered" evidence="1">
    <location>
        <begin position="115"/>
        <end position="139"/>
    </location>
</feature>
<evidence type="ECO:0000256" key="2">
    <source>
        <dbReference type="SAM" id="SignalP"/>
    </source>
</evidence>
<dbReference type="InterPro" id="IPR024447">
    <property type="entry name" value="YXWGXW_rpt"/>
</dbReference>
<gene>
    <name evidence="3" type="ORF">Azoinq_00920</name>
</gene>
<proteinExistence type="predicted"/>
<sequence length="139" mass="16059">MKRMTWRALALCLACSAAGGTAWAGAWDLQVRSGPVVVDLGTPPPPARVEVVPAPRYGYVWAPGYWAWDGYRYFWVAGRWMGERPGYVYAPGRWEPRGPHWHYVPEHWEVRARRSPPPPEWHHGDRHWDGDRPGWHGPR</sequence>
<protein>
    <submittedName>
        <fullName evidence="3">YXWGXW repeat-containing protein</fullName>
    </submittedName>
</protein>
<feature type="chain" id="PRO_5037056600" evidence="2">
    <location>
        <begin position="25"/>
        <end position="139"/>
    </location>
</feature>
<name>A0A975XUX4_9RHOO</name>
<dbReference type="EMBL" id="CP064782">
    <property type="protein sequence ID" value="QWT49215.1"/>
    <property type="molecule type" value="Genomic_DNA"/>
</dbReference>
<feature type="signal peptide" evidence="2">
    <location>
        <begin position="1"/>
        <end position="24"/>
    </location>
</feature>
<dbReference type="KEGG" id="aiq:Azoinq_00920"/>